<name>A0A3P3XTM7_9SPIR</name>
<dbReference type="SUPFAM" id="SSF110849">
    <property type="entry name" value="ParB/Sulfiredoxin"/>
    <property type="match status" value="1"/>
</dbReference>
<dbReference type="EMBL" id="FWDO01000005">
    <property type="protein sequence ID" value="SLM19474.1"/>
    <property type="molecule type" value="Genomic_DNA"/>
</dbReference>
<dbReference type="InterPro" id="IPR036086">
    <property type="entry name" value="ParB/Sulfiredoxin_sf"/>
</dbReference>
<gene>
    <name evidence="1" type="ORF">SPIRO4BDMA_50989</name>
</gene>
<organism evidence="1">
    <name type="scientific">uncultured spirochete</name>
    <dbReference type="NCBI Taxonomy" id="156406"/>
    <lineage>
        <taxon>Bacteria</taxon>
        <taxon>Pseudomonadati</taxon>
        <taxon>Spirochaetota</taxon>
        <taxon>Spirochaetia</taxon>
        <taxon>Spirochaetales</taxon>
        <taxon>environmental samples</taxon>
    </lineage>
</organism>
<dbReference type="AlphaFoldDB" id="A0A3P3XTM7"/>
<accession>A0A3P3XTM7</accession>
<reference evidence="1" key="1">
    <citation type="submission" date="2017-02" db="EMBL/GenBank/DDBJ databases">
        <authorList>
            <person name="Regsiter A."/>
            <person name="William W."/>
        </authorList>
    </citation>
    <scope>NUCLEOTIDE SEQUENCE</scope>
    <source>
        <strain evidence="1">BdmA 4</strain>
    </source>
</reference>
<evidence type="ECO:0000313" key="1">
    <source>
        <dbReference type="EMBL" id="SLM19474.1"/>
    </source>
</evidence>
<proteinExistence type="predicted"/>
<sequence>MPDDFHTQAEQDFYRAKTKTLASRIFRMLKPSLSELMPFDQAKQLIRPQSETYRGVTPVLLEKIAGSEGRYRDFNRFFFPKKEHLKARWAGIDELQYKDVILPPVILYEMGGVYFVRDGNHRVSVARAKGQEFIDAEVISLQSEIHLDPEMSIQDIKRAVIKYEKTRFYKETNYPNIVGTDDLNFSEPGRYDTIKEHVLVHKYFLNQNMSEEIPFHQALFSWHENVYQPICHAIEAENLLSLFSGRTVSDLYLFLVAHWDELKRKFGRFVEIEEAAESFKSQTKRDRIGFFDQVRKIFGCNPQKK</sequence>
<evidence type="ECO:0008006" key="2">
    <source>
        <dbReference type="Google" id="ProtNLM"/>
    </source>
</evidence>
<protein>
    <recommendedName>
        <fullName evidence="2">Transcriptional regulator</fullName>
    </recommendedName>
</protein>